<name>A0ABV4F0Q5_BRAEL</name>
<evidence type="ECO:0000313" key="3">
    <source>
        <dbReference type="EMBL" id="MEY9317005.1"/>
    </source>
</evidence>
<feature type="domain" description="DUF5681" evidence="2">
    <location>
        <begin position="20"/>
        <end position="46"/>
    </location>
</feature>
<keyword evidence="4" id="KW-1185">Reference proteome</keyword>
<dbReference type="RefSeq" id="WP_075968437.1">
    <property type="nucleotide sequence ID" value="NZ_CP126026.1"/>
</dbReference>
<protein>
    <recommendedName>
        <fullName evidence="2">DUF5681 domain-containing protein</fullName>
    </recommendedName>
</protein>
<feature type="region of interest" description="Disordered" evidence="1">
    <location>
        <begin position="1"/>
        <end position="41"/>
    </location>
</feature>
<comment type="caution">
    <text evidence="3">The sequence shown here is derived from an EMBL/GenBank/DDBJ whole genome shotgun (WGS) entry which is preliminary data.</text>
</comment>
<evidence type="ECO:0000256" key="1">
    <source>
        <dbReference type="SAM" id="MobiDB-lite"/>
    </source>
</evidence>
<proteinExistence type="predicted"/>
<accession>A0ABV4F0Q5</accession>
<dbReference type="EMBL" id="JBGBZA010000002">
    <property type="protein sequence ID" value="MEY9317005.1"/>
    <property type="molecule type" value="Genomic_DNA"/>
</dbReference>
<organism evidence="3 4">
    <name type="scientific">Bradyrhizobium elkanii</name>
    <dbReference type="NCBI Taxonomy" id="29448"/>
    <lineage>
        <taxon>Bacteria</taxon>
        <taxon>Pseudomonadati</taxon>
        <taxon>Pseudomonadota</taxon>
        <taxon>Alphaproteobacteria</taxon>
        <taxon>Hyphomicrobiales</taxon>
        <taxon>Nitrobacteraceae</taxon>
        <taxon>Bradyrhizobium</taxon>
    </lineage>
</organism>
<dbReference type="Proteomes" id="UP001565471">
    <property type="component" value="Unassembled WGS sequence"/>
</dbReference>
<sequence length="151" mass="16545">MTVTVTRDQEELGVKQQAVSTKWKPGQSGNPLGRPQGSRSKFSEAACADALADWTTHGKDTLARVRQDDPSTYLRVLFSIIPKDIAVSIEQRTGPLDSQEMRSMRRLVDLIHAAGATGLEPEMVFAWIEDDLRARLAKNIPDAGQVAETVG</sequence>
<dbReference type="InterPro" id="IPR043736">
    <property type="entry name" value="DUF5681"/>
</dbReference>
<dbReference type="Pfam" id="PF18932">
    <property type="entry name" value="DUF5681"/>
    <property type="match status" value="1"/>
</dbReference>
<reference evidence="3 4" key="1">
    <citation type="submission" date="2024-07" db="EMBL/GenBank/DDBJ databases">
        <title>Genomic Encyclopedia of Type Strains, Phase V (KMG-V): Genome sequencing to study the core and pangenomes of soil and plant-associated prokaryotes.</title>
        <authorList>
            <person name="Whitman W."/>
        </authorList>
    </citation>
    <scope>NUCLEOTIDE SEQUENCE [LARGE SCALE GENOMIC DNA]</scope>
    <source>
        <strain evidence="3 4">USDA 415</strain>
    </source>
</reference>
<gene>
    <name evidence="3" type="ORF">ABIF29_003804</name>
</gene>
<evidence type="ECO:0000313" key="4">
    <source>
        <dbReference type="Proteomes" id="UP001565471"/>
    </source>
</evidence>
<evidence type="ECO:0000259" key="2">
    <source>
        <dbReference type="Pfam" id="PF18932"/>
    </source>
</evidence>